<evidence type="ECO:0000256" key="1">
    <source>
        <dbReference type="SAM" id="SignalP"/>
    </source>
</evidence>
<organism evidence="2 3">
    <name type="scientific">Clohesyomyces aquaticus</name>
    <dbReference type="NCBI Taxonomy" id="1231657"/>
    <lineage>
        <taxon>Eukaryota</taxon>
        <taxon>Fungi</taxon>
        <taxon>Dikarya</taxon>
        <taxon>Ascomycota</taxon>
        <taxon>Pezizomycotina</taxon>
        <taxon>Dothideomycetes</taxon>
        <taxon>Pleosporomycetidae</taxon>
        <taxon>Pleosporales</taxon>
        <taxon>Lindgomycetaceae</taxon>
        <taxon>Clohesyomyces</taxon>
    </lineage>
</organism>
<accession>A0A1Y1YKI0</accession>
<name>A0A1Y1YKI0_9PLEO</name>
<feature type="chain" id="PRO_5012260018" description="Ig-like domain-containing protein" evidence="1">
    <location>
        <begin position="17"/>
        <end position="91"/>
    </location>
</feature>
<feature type="signal peptide" evidence="1">
    <location>
        <begin position="1"/>
        <end position="16"/>
    </location>
</feature>
<dbReference type="AlphaFoldDB" id="A0A1Y1YKI0"/>
<proteinExistence type="predicted"/>
<comment type="caution">
    <text evidence="2">The sequence shown here is derived from an EMBL/GenBank/DDBJ whole genome shotgun (WGS) entry which is preliminary data.</text>
</comment>
<dbReference type="Proteomes" id="UP000193144">
    <property type="component" value="Unassembled WGS sequence"/>
</dbReference>
<sequence length="91" mass="10433">MRLFIALLSVPPLISAKLCSLDIPRPQPCDIDQWHQERRTTLGPDAALNIRCWDRGRSVTGETRWFYLGDRRCWIPLQALGMECDVGVPHC</sequence>
<dbReference type="EMBL" id="MCFA01000213">
    <property type="protein sequence ID" value="ORX98525.1"/>
    <property type="molecule type" value="Genomic_DNA"/>
</dbReference>
<evidence type="ECO:0000313" key="2">
    <source>
        <dbReference type="EMBL" id="ORX98525.1"/>
    </source>
</evidence>
<evidence type="ECO:0008006" key="4">
    <source>
        <dbReference type="Google" id="ProtNLM"/>
    </source>
</evidence>
<gene>
    <name evidence="2" type="ORF">BCR34DRAFT_577199</name>
</gene>
<keyword evidence="3" id="KW-1185">Reference proteome</keyword>
<reference evidence="2 3" key="1">
    <citation type="submission" date="2016-07" db="EMBL/GenBank/DDBJ databases">
        <title>Pervasive Adenine N6-methylation of Active Genes in Fungi.</title>
        <authorList>
            <consortium name="DOE Joint Genome Institute"/>
            <person name="Mondo S.J."/>
            <person name="Dannebaum R.O."/>
            <person name="Kuo R.C."/>
            <person name="Labutti K."/>
            <person name="Haridas S."/>
            <person name="Kuo A."/>
            <person name="Salamov A."/>
            <person name="Ahrendt S.R."/>
            <person name="Lipzen A."/>
            <person name="Sullivan W."/>
            <person name="Andreopoulos W.B."/>
            <person name="Clum A."/>
            <person name="Lindquist E."/>
            <person name="Daum C."/>
            <person name="Ramamoorthy G.K."/>
            <person name="Gryganskyi A."/>
            <person name="Culley D."/>
            <person name="Magnuson J.K."/>
            <person name="James T.Y."/>
            <person name="O'Malley M.A."/>
            <person name="Stajich J.E."/>
            <person name="Spatafora J.W."/>
            <person name="Visel A."/>
            <person name="Grigoriev I.V."/>
        </authorList>
    </citation>
    <scope>NUCLEOTIDE SEQUENCE [LARGE SCALE GENOMIC DNA]</scope>
    <source>
        <strain evidence="2 3">CBS 115471</strain>
    </source>
</reference>
<evidence type="ECO:0000313" key="3">
    <source>
        <dbReference type="Proteomes" id="UP000193144"/>
    </source>
</evidence>
<dbReference type="OrthoDB" id="3756841at2759"/>
<protein>
    <recommendedName>
        <fullName evidence="4">Ig-like domain-containing protein</fullName>
    </recommendedName>
</protein>
<keyword evidence="1" id="KW-0732">Signal</keyword>